<dbReference type="InterPro" id="IPR011146">
    <property type="entry name" value="HIT-like"/>
</dbReference>
<evidence type="ECO:0000313" key="4">
    <source>
        <dbReference type="Proteomes" id="UP000367825"/>
    </source>
</evidence>
<evidence type="ECO:0000256" key="1">
    <source>
        <dbReference type="PROSITE-ProRule" id="PRU00464"/>
    </source>
</evidence>
<dbReference type="AlphaFoldDB" id="A0A5E4RDA8"/>
<dbReference type="PANTHER" id="PTHR46648">
    <property type="entry name" value="HIT FAMILY PROTEIN 1"/>
    <property type="match status" value="1"/>
</dbReference>
<feature type="short sequence motif" description="Histidine triad motif" evidence="1">
    <location>
        <begin position="113"/>
        <end position="117"/>
    </location>
</feature>
<dbReference type="SUPFAM" id="SSF54197">
    <property type="entry name" value="HIT-like"/>
    <property type="match status" value="1"/>
</dbReference>
<dbReference type="EMBL" id="CABPSC010000001">
    <property type="protein sequence ID" value="VVD60079.1"/>
    <property type="molecule type" value="Genomic_DNA"/>
</dbReference>
<organism evidence="3 4">
    <name type="scientific">Pandoraea nosoerga</name>
    <dbReference type="NCBI Taxonomy" id="2508296"/>
    <lineage>
        <taxon>Bacteria</taxon>
        <taxon>Pseudomonadati</taxon>
        <taxon>Pseudomonadota</taxon>
        <taxon>Betaproteobacteria</taxon>
        <taxon>Burkholderiales</taxon>
        <taxon>Burkholderiaceae</taxon>
        <taxon>Pandoraea</taxon>
    </lineage>
</organism>
<protein>
    <submittedName>
        <fullName evidence="3">Histidine triad (HIT) protein</fullName>
    </submittedName>
</protein>
<accession>A0A5E4RDA8</accession>
<dbReference type="Gene3D" id="3.30.428.10">
    <property type="entry name" value="HIT-like"/>
    <property type="match status" value="1"/>
</dbReference>
<dbReference type="Proteomes" id="UP000367825">
    <property type="component" value="Unassembled WGS sequence"/>
</dbReference>
<name>A0A5E4RDA8_9BURK</name>
<sequence>MRAGAAGVSGVSGVWHHRREGQGETIMECPFCNADGGEVVWRDAVLRVVLPSEDGYPGFARVIWHTHVAEMSDLPEAAREHVMRAVFAVETAQRTVMSPHKINVASLGNMVPHVHWHVIPRYRDDAHFPGSVWSARQREVPESVLAERCAWRPALREAIVAELDRMPAWPV</sequence>
<dbReference type="GO" id="GO:0009117">
    <property type="term" value="P:nucleotide metabolic process"/>
    <property type="evidence" value="ECO:0007669"/>
    <property type="project" value="TreeGrafter"/>
</dbReference>
<dbReference type="InterPro" id="IPR036265">
    <property type="entry name" value="HIT-like_sf"/>
</dbReference>
<proteinExistence type="predicted"/>
<gene>
    <name evidence="3" type="ORF">PNO31109_00053</name>
</gene>
<dbReference type="InterPro" id="IPR001310">
    <property type="entry name" value="Histidine_triad_HIT"/>
</dbReference>
<evidence type="ECO:0000313" key="3">
    <source>
        <dbReference type="EMBL" id="VVD60079.1"/>
    </source>
</evidence>
<keyword evidence="4" id="KW-1185">Reference proteome</keyword>
<dbReference type="PROSITE" id="PS51084">
    <property type="entry name" value="HIT_2"/>
    <property type="match status" value="1"/>
</dbReference>
<dbReference type="PANTHER" id="PTHR46648:SF1">
    <property type="entry name" value="ADENOSINE 5'-MONOPHOSPHORAMIDASE HNT1"/>
    <property type="match status" value="1"/>
</dbReference>
<dbReference type="GO" id="GO:0003824">
    <property type="term" value="F:catalytic activity"/>
    <property type="evidence" value="ECO:0007669"/>
    <property type="project" value="InterPro"/>
</dbReference>
<evidence type="ECO:0000259" key="2">
    <source>
        <dbReference type="PROSITE" id="PS51084"/>
    </source>
</evidence>
<reference evidence="3 4" key="1">
    <citation type="submission" date="2019-08" db="EMBL/GenBank/DDBJ databases">
        <authorList>
            <person name="Peeters C."/>
        </authorList>
    </citation>
    <scope>NUCLEOTIDE SEQUENCE [LARGE SCALE GENOMIC DNA]</scope>
    <source>
        <strain evidence="3 4">LMG 31109</strain>
    </source>
</reference>
<feature type="domain" description="HIT" evidence="2">
    <location>
        <begin position="27"/>
        <end position="128"/>
    </location>
</feature>
<dbReference type="Pfam" id="PF01230">
    <property type="entry name" value="HIT"/>
    <property type="match status" value="1"/>
</dbReference>